<evidence type="ECO:0000256" key="4">
    <source>
        <dbReference type="ARBA" id="ARBA00022980"/>
    </source>
</evidence>
<dbReference type="Gene3D" id="3.30.1140.32">
    <property type="entry name" value="Ribosomal protein S3, C-terminal domain"/>
    <property type="match status" value="1"/>
</dbReference>
<accession>A0A1F7GVX6</accession>
<dbReference type="Pfam" id="PF00189">
    <property type="entry name" value="Ribosomal_S3_C"/>
    <property type="match status" value="1"/>
</dbReference>
<comment type="caution">
    <text evidence="11">The sequence shown here is derived from an EMBL/GenBank/DDBJ whole genome shotgun (WGS) entry which is preliminary data.</text>
</comment>
<dbReference type="GO" id="GO:0003729">
    <property type="term" value="F:mRNA binding"/>
    <property type="evidence" value="ECO:0007669"/>
    <property type="project" value="UniProtKB-UniRule"/>
</dbReference>
<feature type="domain" description="KH type-2" evidence="10">
    <location>
        <begin position="40"/>
        <end position="116"/>
    </location>
</feature>
<dbReference type="CDD" id="cd02412">
    <property type="entry name" value="KH-II_30S_S3"/>
    <property type="match status" value="1"/>
</dbReference>
<dbReference type="InterPro" id="IPR005704">
    <property type="entry name" value="Ribosomal_uS3_bac-typ"/>
</dbReference>
<evidence type="ECO:0000259" key="10">
    <source>
        <dbReference type="PROSITE" id="PS50823"/>
    </source>
</evidence>
<dbReference type="PROSITE" id="PS50823">
    <property type="entry name" value="KH_TYPE_2"/>
    <property type="match status" value="1"/>
</dbReference>
<dbReference type="Proteomes" id="UP000177159">
    <property type="component" value="Unassembled WGS sequence"/>
</dbReference>
<dbReference type="PROSITE" id="PS00548">
    <property type="entry name" value="RIBOSOMAL_S3"/>
    <property type="match status" value="1"/>
</dbReference>
<dbReference type="Gene3D" id="3.30.300.20">
    <property type="match status" value="1"/>
</dbReference>
<comment type="subunit">
    <text evidence="8">Part of the 30S ribosomal subunit. Forms a tight complex with proteins S10 and S14.</text>
</comment>
<comment type="similarity">
    <text evidence="1 8 9">Belongs to the universal ribosomal protein uS3 family.</text>
</comment>
<dbReference type="InterPro" id="IPR036419">
    <property type="entry name" value="Ribosomal_S3_C_sf"/>
</dbReference>
<dbReference type="SUPFAM" id="SSF54814">
    <property type="entry name" value="Prokaryotic type KH domain (KH-domain type II)"/>
    <property type="match status" value="1"/>
</dbReference>
<gene>
    <name evidence="8" type="primary">rpsC</name>
    <name evidence="11" type="ORF">A3C24_00240</name>
</gene>
<dbReference type="GO" id="GO:0006412">
    <property type="term" value="P:translation"/>
    <property type="evidence" value="ECO:0007669"/>
    <property type="project" value="UniProtKB-UniRule"/>
</dbReference>
<dbReference type="NCBIfam" id="TIGR01009">
    <property type="entry name" value="rpsC_bact"/>
    <property type="match status" value="1"/>
</dbReference>
<dbReference type="InterPro" id="IPR018280">
    <property type="entry name" value="Ribosomal_uS3_CS"/>
</dbReference>
<proteinExistence type="inferred from homology"/>
<reference evidence="11 12" key="1">
    <citation type="journal article" date="2016" name="Nat. Commun.">
        <title>Thousands of microbial genomes shed light on interconnected biogeochemical processes in an aquifer system.</title>
        <authorList>
            <person name="Anantharaman K."/>
            <person name="Brown C.T."/>
            <person name="Hug L.A."/>
            <person name="Sharon I."/>
            <person name="Castelle C.J."/>
            <person name="Probst A.J."/>
            <person name="Thomas B.C."/>
            <person name="Singh A."/>
            <person name="Wilkins M.J."/>
            <person name="Karaoz U."/>
            <person name="Brodie E.L."/>
            <person name="Williams K.H."/>
            <person name="Hubbard S.S."/>
            <person name="Banfield J.F."/>
        </authorList>
    </citation>
    <scope>NUCLEOTIDE SEQUENCE [LARGE SCALE GENOMIC DNA]</scope>
</reference>
<dbReference type="GO" id="GO:0019843">
    <property type="term" value="F:rRNA binding"/>
    <property type="evidence" value="ECO:0007669"/>
    <property type="project" value="UniProtKB-UniRule"/>
</dbReference>
<dbReference type="FunFam" id="3.30.300.20:FF:000001">
    <property type="entry name" value="30S ribosomal protein S3"/>
    <property type="match status" value="1"/>
</dbReference>
<dbReference type="InterPro" id="IPR004044">
    <property type="entry name" value="KH_dom_type_2"/>
</dbReference>
<comment type="function">
    <text evidence="6 8">Binds the lower part of the 30S subunit head. Binds mRNA in the 70S ribosome, positioning it for translation.</text>
</comment>
<evidence type="ECO:0000313" key="12">
    <source>
        <dbReference type="Proteomes" id="UP000177159"/>
    </source>
</evidence>
<keyword evidence="4 8" id="KW-0689">Ribosomal protein</keyword>
<dbReference type="GO" id="GO:0022627">
    <property type="term" value="C:cytosolic small ribosomal subunit"/>
    <property type="evidence" value="ECO:0007669"/>
    <property type="project" value="TreeGrafter"/>
</dbReference>
<evidence type="ECO:0000256" key="8">
    <source>
        <dbReference type="HAMAP-Rule" id="MF_01309"/>
    </source>
</evidence>
<dbReference type="PANTHER" id="PTHR11760:SF19">
    <property type="entry name" value="SMALL RIBOSOMAL SUBUNIT PROTEIN US3C"/>
    <property type="match status" value="1"/>
</dbReference>
<keyword evidence="3 8" id="KW-0694">RNA-binding</keyword>
<dbReference type="HAMAP" id="MF_01309_B">
    <property type="entry name" value="Ribosomal_uS3_B"/>
    <property type="match status" value="1"/>
</dbReference>
<dbReference type="EMBL" id="MFZM01000028">
    <property type="protein sequence ID" value="OGK23061.1"/>
    <property type="molecule type" value="Genomic_DNA"/>
</dbReference>
<dbReference type="GO" id="GO:0003735">
    <property type="term" value="F:structural constituent of ribosome"/>
    <property type="evidence" value="ECO:0007669"/>
    <property type="project" value="InterPro"/>
</dbReference>
<evidence type="ECO:0000313" key="11">
    <source>
        <dbReference type="EMBL" id="OGK23061.1"/>
    </source>
</evidence>
<dbReference type="InterPro" id="IPR009019">
    <property type="entry name" value="KH_sf_prok-type"/>
</dbReference>
<evidence type="ECO:0000256" key="7">
    <source>
        <dbReference type="ARBA" id="ARBA00035257"/>
    </source>
</evidence>
<evidence type="ECO:0000256" key="2">
    <source>
        <dbReference type="ARBA" id="ARBA00022730"/>
    </source>
</evidence>
<keyword evidence="2 8" id="KW-0699">rRNA-binding</keyword>
<evidence type="ECO:0000256" key="1">
    <source>
        <dbReference type="ARBA" id="ARBA00010761"/>
    </source>
</evidence>
<evidence type="ECO:0000256" key="5">
    <source>
        <dbReference type="ARBA" id="ARBA00023274"/>
    </source>
</evidence>
<dbReference type="Pfam" id="PF07650">
    <property type="entry name" value="KH_2"/>
    <property type="match status" value="1"/>
</dbReference>
<dbReference type="PANTHER" id="PTHR11760">
    <property type="entry name" value="30S/40S RIBOSOMAL PROTEIN S3"/>
    <property type="match status" value="1"/>
</dbReference>
<evidence type="ECO:0000256" key="9">
    <source>
        <dbReference type="RuleBase" id="RU003624"/>
    </source>
</evidence>
<keyword evidence="5 8" id="KW-0687">Ribonucleoprotein</keyword>
<protein>
    <recommendedName>
        <fullName evidence="7 8">Small ribosomal subunit protein uS3</fullName>
    </recommendedName>
</protein>
<sequence>MGQKVHPRGFRLGVTKTWDSRWMFPDKRTYKESLLSDIKIRKGIMEKFKFSLVTRVEIERAINKLNIIIHAVKPGMIIGRGGKGLEEVKKFVVDTLGKDKVDKEKIKIDLKIEPVKKPYLNAYYVAADIGSKLERNLPHRVIVHHGMDRVLEAGAKGVKIQLSGRIRGATIARREKYSQGTVPVSTIREDIDYAQYPALTKSGYVGVKVWIARKEI</sequence>
<evidence type="ECO:0000256" key="3">
    <source>
        <dbReference type="ARBA" id="ARBA00022884"/>
    </source>
</evidence>
<dbReference type="InterPro" id="IPR001351">
    <property type="entry name" value="Ribosomal_uS3_C"/>
</dbReference>
<dbReference type="InterPro" id="IPR057258">
    <property type="entry name" value="Ribosomal_uS3"/>
</dbReference>
<dbReference type="InterPro" id="IPR015946">
    <property type="entry name" value="KH_dom-like_a/b"/>
</dbReference>
<evidence type="ECO:0000256" key="6">
    <source>
        <dbReference type="ARBA" id="ARBA00024998"/>
    </source>
</evidence>
<dbReference type="SUPFAM" id="SSF54821">
    <property type="entry name" value="Ribosomal protein S3 C-terminal domain"/>
    <property type="match status" value="1"/>
</dbReference>
<dbReference type="AlphaFoldDB" id="A0A1F7GVX6"/>
<organism evidence="11 12">
    <name type="scientific">Candidatus Roizmanbacteria bacterium RIFCSPHIGHO2_02_FULL_37_24</name>
    <dbReference type="NCBI Taxonomy" id="1802037"/>
    <lineage>
        <taxon>Bacteria</taxon>
        <taxon>Candidatus Roizmaniibacteriota</taxon>
    </lineage>
</organism>
<name>A0A1F7GVX6_9BACT</name>